<sequence length="83" mass="9254">MLQASPPPNAMEYQEPEPTDKVDEMVAGGVIVDRSTHQATLPLNVMQYHEPRPTDKVDATIFVDVQVDRVQSPKNPSLIDNIK</sequence>
<dbReference type="AlphaFoldDB" id="A0A699VPX2"/>
<reference evidence="1" key="1">
    <citation type="journal article" date="2019" name="Sci. Rep.">
        <title>Draft genome of Tanacetum cinerariifolium, the natural source of mosquito coil.</title>
        <authorList>
            <person name="Yamashiro T."/>
            <person name="Shiraishi A."/>
            <person name="Satake H."/>
            <person name="Nakayama K."/>
        </authorList>
    </citation>
    <scope>NUCLEOTIDE SEQUENCE</scope>
</reference>
<organism evidence="1">
    <name type="scientific">Tanacetum cinerariifolium</name>
    <name type="common">Dalmatian daisy</name>
    <name type="synonym">Chrysanthemum cinerariifolium</name>
    <dbReference type="NCBI Taxonomy" id="118510"/>
    <lineage>
        <taxon>Eukaryota</taxon>
        <taxon>Viridiplantae</taxon>
        <taxon>Streptophyta</taxon>
        <taxon>Embryophyta</taxon>
        <taxon>Tracheophyta</taxon>
        <taxon>Spermatophyta</taxon>
        <taxon>Magnoliopsida</taxon>
        <taxon>eudicotyledons</taxon>
        <taxon>Gunneridae</taxon>
        <taxon>Pentapetalae</taxon>
        <taxon>asterids</taxon>
        <taxon>campanulids</taxon>
        <taxon>Asterales</taxon>
        <taxon>Asteraceae</taxon>
        <taxon>Asteroideae</taxon>
        <taxon>Anthemideae</taxon>
        <taxon>Anthemidinae</taxon>
        <taxon>Tanacetum</taxon>
    </lineage>
</organism>
<gene>
    <name evidence="1" type="ORF">Tci_909631</name>
</gene>
<accession>A0A699VPX2</accession>
<evidence type="ECO:0000313" key="1">
    <source>
        <dbReference type="EMBL" id="GFD37662.1"/>
    </source>
</evidence>
<dbReference type="EMBL" id="BKCJ011488983">
    <property type="protein sequence ID" value="GFD37662.1"/>
    <property type="molecule type" value="Genomic_DNA"/>
</dbReference>
<comment type="caution">
    <text evidence="1">The sequence shown here is derived from an EMBL/GenBank/DDBJ whole genome shotgun (WGS) entry which is preliminary data.</text>
</comment>
<name>A0A699VPX2_TANCI</name>
<feature type="non-terminal residue" evidence="1">
    <location>
        <position position="83"/>
    </location>
</feature>
<protein>
    <submittedName>
        <fullName evidence="1">Uncharacterized protein</fullName>
    </submittedName>
</protein>
<proteinExistence type="predicted"/>